<dbReference type="AlphaFoldDB" id="A0A1E7U6F2"/>
<dbReference type="Proteomes" id="UP000217154">
    <property type="component" value="Chromosome"/>
</dbReference>
<dbReference type="Gene3D" id="3.10.105.10">
    <property type="entry name" value="Dipeptide-binding Protein, Domain 3"/>
    <property type="match status" value="1"/>
</dbReference>
<dbReference type="STRING" id="436515.GCA_001752345_02332"/>
<dbReference type="EMBL" id="CP023284">
    <property type="protein sequence ID" value="ATA52724.1"/>
    <property type="molecule type" value="Genomic_DNA"/>
</dbReference>
<dbReference type="GO" id="GO:0043190">
    <property type="term" value="C:ATP-binding cassette (ABC) transporter complex"/>
    <property type="evidence" value="ECO:0007669"/>
    <property type="project" value="InterPro"/>
</dbReference>
<keyword evidence="3" id="KW-0732">Signal</keyword>
<dbReference type="GO" id="GO:0015833">
    <property type="term" value="P:peptide transport"/>
    <property type="evidence" value="ECO:0007669"/>
    <property type="project" value="TreeGrafter"/>
</dbReference>
<dbReference type="SUPFAM" id="SSF53850">
    <property type="entry name" value="Periplasmic binding protein-like II"/>
    <property type="match status" value="1"/>
</dbReference>
<dbReference type="OrthoDB" id="9801799at2"/>
<evidence type="ECO:0000256" key="1">
    <source>
        <dbReference type="ARBA" id="ARBA00005695"/>
    </source>
</evidence>
<gene>
    <name evidence="4" type="ORF">CKY39_05485</name>
</gene>
<dbReference type="InterPro" id="IPR030678">
    <property type="entry name" value="Peptide/Ni-bd"/>
</dbReference>
<proteinExistence type="inferred from homology"/>
<protein>
    <submittedName>
        <fullName evidence="4">ABC transporter substrate-binding protein</fullName>
    </submittedName>
</protein>
<dbReference type="Gene3D" id="3.90.76.10">
    <property type="entry name" value="Dipeptide-binding Protein, Domain 1"/>
    <property type="match status" value="1"/>
</dbReference>
<dbReference type="PANTHER" id="PTHR30290">
    <property type="entry name" value="PERIPLASMIC BINDING COMPONENT OF ABC TRANSPORTER"/>
    <property type="match status" value="1"/>
</dbReference>
<dbReference type="InterPro" id="IPR039424">
    <property type="entry name" value="SBP_5"/>
</dbReference>
<evidence type="ECO:0000313" key="5">
    <source>
        <dbReference type="Proteomes" id="UP000217154"/>
    </source>
</evidence>
<accession>A0A1E7U6F2</accession>
<dbReference type="InterPro" id="IPR000914">
    <property type="entry name" value="SBP_5_dom"/>
</dbReference>
<reference evidence="4 5" key="1">
    <citation type="submission" date="2017-09" db="EMBL/GenBank/DDBJ databases">
        <title>The diverse metabolic capabilities of V. boronicumulans make it an excellent choice for continued studies on novel biodegradation.</title>
        <authorList>
            <person name="Sun S."/>
        </authorList>
    </citation>
    <scope>NUCLEOTIDE SEQUENCE [LARGE SCALE GENOMIC DNA]</scope>
    <source>
        <strain evidence="4 5">J1</strain>
    </source>
</reference>
<dbReference type="Gene3D" id="3.40.190.10">
    <property type="entry name" value="Periplasmic binding protein-like II"/>
    <property type="match status" value="1"/>
</dbReference>
<dbReference type="Pfam" id="PF00496">
    <property type="entry name" value="SBP_bac_5"/>
    <property type="match status" value="1"/>
</dbReference>
<dbReference type="KEGG" id="vbo:CKY39_05485"/>
<name>A0A1E7U6F2_9BURK</name>
<evidence type="ECO:0000256" key="3">
    <source>
        <dbReference type="ARBA" id="ARBA00022729"/>
    </source>
</evidence>
<dbReference type="PIRSF" id="PIRSF002741">
    <property type="entry name" value="MppA"/>
    <property type="match status" value="1"/>
</dbReference>
<dbReference type="RefSeq" id="WP_070060000.1">
    <property type="nucleotide sequence ID" value="NZ_BKDI01000004.1"/>
</dbReference>
<dbReference type="CDD" id="cd08498">
    <property type="entry name" value="PBP2_NikA_DppA_OppA_like_2"/>
    <property type="match status" value="1"/>
</dbReference>
<keyword evidence="2" id="KW-0813">Transport</keyword>
<dbReference type="PANTHER" id="PTHR30290:SF9">
    <property type="entry name" value="OLIGOPEPTIDE-BINDING PROTEIN APPA"/>
    <property type="match status" value="1"/>
</dbReference>
<dbReference type="GO" id="GO:1904680">
    <property type="term" value="F:peptide transmembrane transporter activity"/>
    <property type="evidence" value="ECO:0007669"/>
    <property type="project" value="TreeGrafter"/>
</dbReference>
<organism evidence="4 5">
    <name type="scientific">Variovorax boronicumulans</name>
    <dbReference type="NCBI Taxonomy" id="436515"/>
    <lineage>
        <taxon>Bacteria</taxon>
        <taxon>Pseudomonadati</taxon>
        <taxon>Pseudomonadota</taxon>
        <taxon>Betaproteobacteria</taxon>
        <taxon>Burkholderiales</taxon>
        <taxon>Comamonadaceae</taxon>
        <taxon>Variovorax</taxon>
    </lineage>
</organism>
<evidence type="ECO:0000313" key="4">
    <source>
        <dbReference type="EMBL" id="ATA52724.1"/>
    </source>
</evidence>
<comment type="similarity">
    <text evidence="1">Belongs to the bacterial solute-binding protein 5 family.</text>
</comment>
<dbReference type="GO" id="GO:0030288">
    <property type="term" value="C:outer membrane-bounded periplasmic space"/>
    <property type="evidence" value="ECO:0007669"/>
    <property type="project" value="UniProtKB-ARBA"/>
</dbReference>
<sequence length="526" mass="57986">MSFKKQAAAVAVLCALGAVSMVASAQTIRIANQGDALSLDPHSLNESLQLSVTANVYETLVGRNKDLSLAPLLATSWKQTSPNVWRFELRKGVVFHDGTPFSADDVVFSFARAQGDGSDMKATLSEIKAVRKVGDLAVEIETNGPFPILPDVISLTMIMSKKWCEENQATKPVDRRKGIENTASFKANGTGPFRVRERQPNVRTVFTRNGTYWGKIDGNAQEIVFTPIANPATRVAALVSGEVDVMEPVPVQDIARINAAPNARVITGPEMRTIFLGMDQKRDELQYSNVKGKNPFKDKRVRQAFYQAIDIAGIQRTVMRGASKPTALLVGPGINGWTADQDKRLPFDVDAAKKLLTEAGYPNGFEVSMNCPNDRYVNDGQICQSVAANLAKIGVKINLVAETKGTYFPKILRRDTSFYMLGWTPTTYDSHNALSSLTSCPDDKGTGQFNLGAYCNPKLDELTKKIQSESDKAKRNEMIKEAFKVHTDDIGHLPLHQQSLAWGVSKKVELVQLADNFMYFKWMSIK</sequence>
<evidence type="ECO:0000256" key="2">
    <source>
        <dbReference type="ARBA" id="ARBA00022448"/>
    </source>
</evidence>